<dbReference type="OMA" id="YASEFHS"/>
<dbReference type="AlphaFoldDB" id="A0A484BUE4"/>
<evidence type="ECO:0000259" key="1">
    <source>
        <dbReference type="PROSITE" id="PS50304"/>
    </source>
</evidence>
<gene>
    <name evidence="2" type="ORF">AWZ03_001259</name>
</gene>
<dbReference type="SUPFAM" id="SSF63748">
    <property type="entry name" value="Tudor/PWWP/MBT"/>
    <property type="match status" value="1"/>
</dbReference>
<dbReference type="OrthoDB" id="5282002at2759"/>
<dbReference type="Pfam" id="PF00567">
    <property type="entry name" value="TUDOR"/>
    <property type="match status" value="1"/>
</dbReference>
<keyword evidence="3" id="KW-1185">Reference proteome</keyword>
<sequence length="194" mass="22223">MGASTPDISVQDDPPKPFETRRIAINSPDGVDIFIVDNSNVSRGIIGGFESKYARHFSDLQFRLSQIKDTQPYKPILREYVIAKFEGAWYRAKVMDIKTNQPTHTYDVMYVEFTNVSTVTEQDIRRYPPDLNMPCHTSVCLIEGFPHRPSNAQMTFLQEKLQMHKVLHVDAVNYLQDMAMIKCNALIDALNKIP</sequence>
<feature type="domain" description="Tudor" evidence="1">
    <location>
        <begin position="72"/>
        <end position="134"/>
    </location>
</feature>
<reference evidence="2 3" key="1">
    <citation type="journal article" date="2019" name="J. Hered.">
        <title>An Improved Genome Assembly for Drosophila navojoa, the Basal Species in the mojavensis Cluster.</title>
        <authorList>
            <person name="Vanderlinde T."/>
            <person name="Dupim E.G."/>
            <person name="Nazario-Yepiz N.O."/>
            <person name="Carvalho A.B."/>
        </authorList>
    </citation>
    <scope>NUCLEOTIDE SEQUENCE [LARGE SCALE GENOMIC DNA]</scope>
    <source>
        <strain evidence="2">Navoj_Jal97</strain>
        <tissue evidence="2">Whole organism</tissue>
    </source>
</reference>
<organism evidence="2 3">
    <name type="scientific">Drosophila navojoa</name>
    <name type="common">Fruit fly</name>
    <dbReference type="NCBI Taxonomy" id="7232"/>
    <lineage>
        <taxon>Eukaryota</taxon>
        <taxon>Metazoa</taxon>
        <taxon>Ecdysozoa</taxon>
        <taxon>Arthropoda</taxon>
        <taxon>Hexapoda</taxon>
        <taxon>Insecta</taxon>
        <taxon>Pterygota</taxon>
        <taxon>Neoptera</taxon>
        <taxon>Endopterygota</taxon>
        <taxon>Diptera</taxon>
        <taxon>Brachycera</taxon>
        <taxon>Muscomorpha</taxon>
        <taxon>Ephydroidea</taxon>
        <taxon>Drosophilidae</taxon>
        <taxon>Drosophila</taxon>
    </lineage>
</organism>
<dbReference type="Proteomes" id="UP000295192">
    <property type="component" value="Unassembled WGS sequence"/>
</dbReference>
<accession>A0A484BUE4</accession>
<dbReference type="SMART" id="SM00333">
    <property type="entry name" value="TUDOR"/>
    <property type="match status" value="1"/>
</dbReference>
<protein>
    <recommendedName>
        <fullName evidence="1">Tudor domain-containing protein</fullName>
    </recommendedName>
</protein>
<evidence type="ECO:0000313" key="3">
    <source>
        <dbReference type="Proteomes" id="UP000295192"/>
    </source>
</evidence>
<proteinExistence type="predicted"/>
<dbReference type="PROSITE" id="PS50304">
    <property type="entry name" value="TUDOR"/>
    <property type="match status" value="1"/>
</dbReference>
<evidence type="ECO:0000313" key="2">
    <source>
        <dbReference type="EMBL" id="TDG52429.1"/>
    </source>
</evidence>
<dbReference type="STRING" id="7232.A0A484BUE4"/>
<name>A0A484BUE4_DRONA</name>
<dbReference type="InterPro" id="IPR002999">
    <property type="entry name" value="Tudor"/>
</dbReference>
<comment type="caution">
    <text evidence="2">The sequence shown here is derived from an EMBL/GenBank/DDBJ whole genome shotgun (WGS) entry which is preliminary data.</text>
</comment>
<dbReference type="Gene3D" id="2.30.30.140">
    <property type="match status" value="1"/>
</dbReference>
<dbReference type="EMBL" id="LSRL02000004">
    <property type="protein sequence ID" value="TDG52429.1"/>
    <property type="molecule type" value="Genomic_DNA"/>
</dbReference>